<gene>
    <name evidence="2" type="ordered locus">Caka_2500</name>
</gene>
<evidence type="ECO:0000256" key="1">
    <source>
        <dbReference type="PIRSR" id="PIRSR005902-1"/>
    </source>
</evidence>
<feature type="binding site" evidence="1">
    <location>
        <position position="10"/>
    </location>
    <ligand>
        <name>a divalent metal cation</name>
        <dbReference type="ChEBI" id="CHEBI:60240"/>
        <label>1</label>
    </ligand>
</feature>
<dbReference type="RefSeq" id="WP_013044238.1">
    <property type="nucleotide sequence ID" value="NC_014008.1"/>
</dbReference>
<organism evidence="2 3">
    <name type="scientific">Coraliomargarita akajimensis (strain DSM 45221 / IAM 15411 / JCM 23193 / KCTC 12865 / 04OKA010-24)</name>
    <dbReference type="NCBI Taxonomy" id="583355"/>
    <lineage>
        <taxon>Bacteria</taxon>
        <taxon>Pseudomonadati</taxon>
        <taxon>Verrucomicrobiota</taxon>
        <taxon>Opitutia</taxon>
        <taxon>Puniceicoccales</taxon>
        <taxon>Coraliomargaritaceae</taxon>
        <taxon>Coraliomargarita</taxon>
    </lineage>
</organism>
<dbReference type="GO" id="GO:0016788">
    <property type="term" value="F:hydrolase activity, acting on ester bonds"/>
    <property type="evidence" value="ECO:0007669"/>
    <property type="project" value="InterPro"/>
</dbReference>
<evidence type="ECO:0000313" key="2">
    <source>
        <dbReference type="EMBL" id="ADE55516.1"/>
    </source>
</evidence>
<accession>D5ENP0</accession>
<keyword evidence="1" id="KW-0479">Metal-binding</keyword>
<dbReference type="CDD" id="cd01310">
    <property type="entry name" value="TatD_DNAse"/>
    <property type="match status" value="1"/>
</dbReference>
<sequence>MTALYDAHVHLAAPELNREFSSILEAYEVIDLRYAVCVGTGPEDWARVQCLGQNPRILPAVGLHPWQVNDAPSNWKQRFDQCLQSGVRIIGEIGLDKWQDGYDLESQLDAFDHQFRRAVDANLPTSIHCLKATGALIDYLRSNPVPECGFKLHAFNGPIELISELCAMGAYFSFNSGQLGPRKTKTLERVRAVPMDRLLIETDAPDFLPAPDFQDYRLSDQKLCHPANLKRGYQAIAKVINCSVESLTQQVEANFLTYFRES</sequence>
<dbReference type="Pfam" id="PF01026">
    <property type="entry name" value="TatD_DNase"/>
    <property type="match status" value="1"/>
</dbReference>
<dbReference type="Proteomes" id="UP000000925">
    <property type="component" value="Chromosome"/>
</dbReference>
<proteinExistence type="predicted"/>
<feature type="binding site" evidence="1">
    <location>
        <position position="153"/>
    </location>
    <ligand>
        <name>a divalent metal cation</name>
        <dbReference type="ChEBI" id="CHEBI:60240"/>
        <label>2</label>
    </ligand>
</feature>
<dbReference type="PANTHER" id="PTHR46124">
    <property type="entry name" value="D-AMINOACYL-TRNA DEACYLASE"/>
    <property type="match status" value="1"/>
</dbReference>
<dbReference type="AlphaFoldDB" id="D5ENP0"/>
<dbReference type="PANTHER" id="PTHR46124:SF3">
    <property type="entry name" value="HYDROLASE"/>
    <property type="match status" value="1"/>
</dbReference>
<dbReference type="SUPFAM" id="SSF51556">
    <property type="entry name" value="Metallo-dependent hydrolases"/>
    <property type="match status" value="1"/>
</dbReference>
<dbReference type="STRING" id="583355.Caka_2500"/>
<evidence type="ECO:0000313" key="3">
    <source>
        <dbReference type="Proteomes" id="UP000000925"/>
    </source>
</evidence>
<feature type="binding site" evidence="1">
    <location>
        <position position="128"/>
    </location>
    <ligand>
        <name>a divalent metal cation</name>
        <dbReference type="ChEBI" id="CHEBI:60240"/>
        <label>2</label>
    </ligand>
</feature>
<dbReference type="Gene3D" id="3.20.20.140">
    <property type="entry name" value="Metal-dependent hydrolases"/>
    <property type="match status" value="1"/>
</dbReference>
<dbReference type="HOGENOM" id="CLU_031506_0_0_0"/>
<name>D5ENP0_CORAD</name>
<protein>
    <submittedName>
        <fullName evidence="2">TatD-related deoxyribonuclease</fullName>
    </submittedName>
</protein>
<dbReference type="GO" id="GO:0046872">
    <property type="term" value="F:metal ion binding"/>
    <property type="evidence" value="ECO:0007669"/>
    <property type="project" value="UniProtKB-KW"/>
</dbReference>
<reference evidence="2 3" key="1">
    <citation type="journal article" date="2010" name="Stand. Genomic Sci.">
        <title>Complete genome sequence of Coraliomargarita akajimensis type strain (04OKA010-24).</title>
        <authorList>
            <person name="Mavromatis K."/>
            <person name="Abt B."/>
            <person name="Brambilla E."/>
            <person name="Lapidus A."/>
            <person name="Copeland A."/>
            <person name="Deshpande S."/>
            <person name="Nolan M."/>
            <person name="Lucas S."/>
            <person name="Tice H."/>
            <person name="Cheng J.F."/>
            <person name="Han C."/>
            <person name="Detter J.C."/>
            <person name="Woyke T."/>
            <person name="Goodwin L."/>
            <person name="Pitluck S."/>
            <person name="Held B."/>
            <person name="Brettin T."/>
            <person name="Tapia R."/>
            <person name="Ivanova N."/>
            <person name="Mikhailova N."/>
            <person name="Pati A."/>
            <person name="Liolios K."/>
            <person name="Chen A."/>
            <person name="Palaniappan K."/>
            <person name="Land M."/>
            <person name="Hauser L."/>
            <person name="Chang Y.J."/>
            <person name="Jeffries C.D."/>
            <person name="Rohde M."/>
            <person name="Goker M."/>
            <person name="Bristow J."/>
            <person name="Eisen J.A."/>
            <person name="Markowitz V."/>
            <person name="Hugenholtz P."/>
            <person name="Klenk H.P."/>
            <person name="Kyrpides N.C."/>
        </authorList>
    </citation>
    <scope>NUCLEOTIDE SEQUENCE [LARGE SCALE GENOMIC DNA]</scope>
    <source>
        <strain evidence="3">DSM 45221 / IAM 15411 / JCM 23193 / KCTC 12865</strain>
    </source>
</reference>
<dbReference type="EMBL" id="CP001998">
    <property type="protein sequence ID" value="ADE55516.1"/>
    <property type="molecule type" value="Genomic_DNA"/>
</dbReference>
<dbReference type="eggNOG" id="COG0084">
    <property type="taxonomic scope" value="Bacteria"/>
</dbReference>
<dbReference type="GO" id="GO:0005829">
    <property type="term" value="C:cytosol"/>
    <property type="evidence" value="ECO:0007669"/>
    <property type="project" value="TreeGrafter"/>
</dbReference>
<feature type="binding site" evidence="1">
    <location>
        <position position="92"/>
    </location>
    <ligand>
        <name>a divalent metal cation</name>
        <dbReference type="ChEBI" id="CHEBI:60240"/>
        <label>1</label>
    </ligand>
</feature>
<dbReference type="KEGG" id="caa:Caka_2500"/>
<dbReference type="InterPro" id="IPR001130">
    <property type="entry name" value="TatD-like"/>
</dbReference>
<feature type="binding site" evidence="1">
    <location>
        <position position="8"/>
    </location>
    <ligand>
        <name>a divalent metal cation</name>
        <dbReference type="ChEBI" id="CHEBI:60240"/>
        <label>1</label>
    </ligand>
</feature>
<feature type="binding site" evidence="1">
    <location>
        <position position="203"/>
    </location>
    <ligand>
        <name>a divalent metal cation</name>
        <dbReference type="ChEBI" id="CHEBI:60240"/>
        <label>1</label>
    </ligand>
</feature>
<keyword evidence="3" id="KW-1185">Reference proteome</keyword>
<dbReference type="PIRSF" id="PIRSF005902">
    <property type="entry name" value="DNase_TatD"/>
    <property type="match status" value="1"/>
</dbReference>
<dbReference type="InterPro" id="IPR032466">
    <property type="entry name" value="Metal_Hydrolase"/>
</dbReference>